<feature type="transmembrane region" description="Helical" evidence="7">
    <location>
        <begin position="40"/>
        <end position="59"/>
    </location>
</feature>
<dbReference type="EMBL" id="JAGGLR010000002">
    <property type="protein sequence ID" value="MBP2060097.1"/>
    <property type="molecule type" value="Genomic_DNA"/>
</dbReference>
<reference evidence="9 10" key="2">
    <citation type="submission" date="2021-03" db="EMBL/GenBank/DDBJ databases">
        <title>Genomic Encyclopedia of Type Strains, Phase IV (KMG-IV): sequencing the most valuable type-strain genomes for metagenomic binning, comparative biology and taxonomic classification.</title>
        <authorList>
            <person name="Goeker M."/>
        </authorList>
    </citation>
    <scope>NUCLEOTIDE SEQUENCE [LARGE SCALE GENOMIC DNA]</scope>
    <source>
        <strain evidence="9 10">DSM 41954</strain>
    </source>
</reference>
<keyword evidence="10" id="KW-1185">Reference proteome</keyword>
<feature type="transmembrane region" description="Helical" evidence="7">
    <location>
        <begin position="71"/>
        <end position="90"/>
    </location>
</feature>
<dbReference type="HOGENOM" id="CLU_028880_2_2_11"/>
<evidence type="ECO:0000313" key="8">
    <source>
        <dbReference type="EMBL" id="CDR13988.1"/>
    </source>
</evidence>
<feature type="transmembrane region" description="Helical" evidence="7">
    <location>
        <begin position="293"/>
        <end position="312"/>
    </location>
</feature>
<accession>A0A061A8I3</accession>
<feature type="region of interest" description="Disordered" evidence="6">
    <location>
        <begin position="1"/>
        <end position="33"/>
    </location>
</feature>
<feature type="transmembrane region" description="Helical" evidence="7">
    <location>
        <begin position="265"/>
        <end position="286"/>
    </location>
</feature>
<evidence type="ECO:0000313" key="10">
    <source>
        <dbReference type="Proteomes" id="UP000756710"/>
    </source>
</evidence>
<dbReference type="Proteomes" id="UP000756710">
    <property type="component" value="Unassembled WGS sequence"/>
</dbReference>
<dbReference type="EMBL" id="LK022848">
    <property type="protein sequence ID" value="CDR13988.1"/>
    <property type="molecule type" value="Genomic_DNA"/>
</dbReference>
<name>A0A061A8I3_9ACTN</name>
<evidence type="ECO:0000256" key="4">
    <source>
        <dbReference type="ARBA" id="ARBA00022989"/>
    </source>
</evidence>
<dbReference type="CDD" id="cd06579">
    <property type="entry name" value="TM_PBP1_transp_AraH_like"/>
    <property type="match status" value="1"/>
</dbReference>
<gene>
    <name evidence="9" type="ORF">J2Z30_001095</name>
    <name evidence="8" type="ORF">SIRAN8192</name>
</gene>
<dbReference type="AlphaFoldDB" id="A0A061A8I3"/>
<evidence type="ECO:0000256" key="5">
    <source>
        <dbReference type="ARBA" id="ARBA00023136"/>
    </source>
</evidence>
<keyword evidence="2" id="KW-1003">Cell membrane</keyword>
<dbReference type="GO" id="GO:0022857">
    <property type="term" value="F:transmembrane transporter activity"/>
    <property type="evidence" value="ECO:0007669"/>
    <property type="project" value="InterPro"/>
</dbReference>
<keyword evidence="3 7" id="KW-0812">Transmembrane</keyword>
<evidence type="ECO:0000256" key="6">
    <source>
        <dbReference type="SAM" id="MobiDB-lite"/>
    </source>
</evidence>
<dbReference type="PANTHER" id="PTHR32196">
    <property type="entry name" value="ABC TRANSPORTER PERMEASE PROTEIN YPHD-RELATED-RELATED"/>
    <property type="match status" value="1"/>
</dbReference>
<sequence>MKLTLAPADRHDPRATGRGADKPPRPGRAALGSHTIPTPALAVLALIAAVMSFVNPSFLSPGNLGAVAEQSAVPAVLAVGLTFVILMGGIDLSLEGTMAAASLTTALLVANDRNTMDLGLWAIAAGCAVGAAIGLVAGATVGLLRVPSFIVTIGTWQIGLGVAQLLFGDTPPRVTDESFRALAEHRTAGLPGIVWIALLVVAFGWTLQRYTRFGRYAYVIGGSEETALLSGVPVRAYRAAAFVLAGATAGLASAMATARSGVGDVGIGTGLLFTTIAGVVIGGTLLTGGRGGVLHSLVGVVVMVAIANAMVLAGVSSYIQQTVQGAVVVTAASLTLWRARQRLRVIK</sequence>
<feature type="transmembrane region" description="Helical" evidence="7">
    <location>
        <begin position="188"/>
        <end position="207"/>
    </location>
</feature>
<reference evidence="8" key="1">
    <citation type="submission" date="2014-05" db="EMBL/GenBank/DDBJ databases">
        <authorList>
            <person name="Horn Fabian"/>
        </authorList>
    </citation>
    <scope>NUCLEOTIDE SEQUENCE</scope>
</reference>
<evidence type="ECO:0000256" key="1">
    <source>
        <dbReference type="ARBA" id="ARBA00004651"/>
    </source>
</evidence>
<feature type="transmembrane region" description="Helical" evidence="7">
    <location>
        <begin position="239"/>
        <end position="259"/>
    </location>
</feature>
<evidence type="ECO:0000256" key="3">
    <source>
        <dbReference type="ARBA" id="ARBA00022692"/>
    </source>
</evidence>
<organism evidence="8">
    <name type="scientific">Streptomyces iranensis</name>
    <dbReference type="NCBI Taxonomy" id="576784"/>
    <lineage>
        <taxon>Bacteria</taxon>
        <taxon>Bacillati</taxon>
        <taxon>Actinomycetota</taxon>
        <taxon>Actinomycetes</taxon>
        <taxon>Kitasatosporales</taxon>
        <taxon>Streptomycetaceae</taxon>
        <taxon>Streptomyces</taxon>
        <taxon>Streptomyces violaceusniger group</taxon>
    </lineage>
</organism>
<evidence type="ECO:0000256" key="2">
    <source>
        <dbReference type="ARBA" id="ARBA00022475"/>
    </source>
</evidence>
<keyword evidence="4 7" id="KW-1133">Transmembrane helix</keyword>
<feature type="transmembrane region" description="Helical" evidence="7">
    <location>
        <begin position="149"/>
        <end position="168"/>
    </location>
</feature>
<evidence type="ECO:0000256" key="7">
    <source>
        <dbReference type="SAM" id="Phobius"/>
    </source>
</evidence>
<feature type="compositionally biased region" description="Basic and acidic residues" evidence="6">
    <location>
        <begin position="8"/>
        <end position="24"/>
    </location>
</feature>
<dbReference type="RefSeq" id="WP_209468564.1">
    <property type="nucleotide sequence ID" value="NZ_BAABDR010000055.1"/>
</dbReference>
<evidence type="ECO:0000313" key="9">
    <source>
        <dbReference type="EMBL" id="MBP2060097.1"/>
    </source>
</evidence>
<protein>
    <submittedName>
        <fullName evidence="8">ABC-type transporter, integral membrane subunit</fullName>
    </submittedName>
    <submittedName>
        <fullName evidence="9">Ribose transport system permease protein</fullName>
    </submittedName>
</protein>
<proteinExistence type="predicted"/>
<feature type="transmembrane region" description="Helical" evidence="7">
    <location>
        <begin position="118"/>
        <end position="137"/>
    </location>
</feature>
<dbReference type="GO" id="GO:0005886">
    <property type="term" value="C:plasma membrane"/>
    <property type="evidence" value="ECO:0007669"/>
    <property type="project" value="UniProtKB-SubCell"/>
</dbReference>
<dbReference type="PANTHER" id="PTHR32196:SF63">
    <property type="entry name" value="INNER MEMBRANE ABC TRANSPORTER PERMEASE PROTEIN YJFF"/>
    <property type="match status" value="1"/>
</dbReference>
<keyword evidence="5 7" id="KW-0472">Membrane</keyword>
<dbReference type="Pfam" id="PF02653">
    <property type="entry name" value="BPD_transp_2"/>
    <property type="match status" value="1"/>
</dbReference>
<dbReference type="InterPro" id="IPR001851">
    <property type="entry name" value="ABC_transp_permease"/>
</dbReference>
<comment type="subcellular location">
    <subcellularLocation>
        <location evidence="1">Cell membrane</location>
        <topology evidence="1">Multi-pass membrane protein</topology>
    </subcellularLocation>
</comment>